<dbReference type="Pfam" id="PF00096">
    <property type="entry name" value="zf-C2H2"/>
    <property type="match status" value="4"/>
</dbReference>
<dbReference type="AlphaFoldDB" id="A0A0P4WGK5"/>
<dbReference type="PANTHER" id="PTHR24381">
    <property type="entry name" value="ZINC FINGER PROTEIN"/>
    <property type="match status" value="1"/>
</dbReference>
<protein>
    <recommendedName>
        <fullName evidence="11">Protein krueppel</fullName>
    </recommendedName>
</protein>
<reference evidence="10" key="1">
    <citation type="submission" date="2015-09" db="EMBL/GenBank/DDBJ databases">
        <title>Scylla olivacea transcriptome.</title>
        <authorList>
            <person name="Ikhwanuddin M."/>
        </authorList>
    </citation>
    <scope>NUCLEOTIDE SEQUENCE</scope>
</reference>
<evidence type="ECO:0000256" key="1">
    <source>
        <dbReference type="ARBA" id="ARBA00004123"/>
    </source>
</evidence>
<keyword evidence="3" id="KW-0677">Repeat</keyword>
<feature type="domain" description="C2H2-type" evidence="8">
    <location>
        <begin position="381"/>
        <end position="408"/>
    </location>
</feature>
<feature type="domain" description="C2H2-type" evidence="8">
    <location>
        <begin position="325"/>
        <end position="352"/>
    </location>
</feature>
<dbReference type="GO" id="GO:0000977">
    <property type="term" value="F:RNA polymerase II transcription regulatory region sequence-specific DNA binding"/>
    <property type="evidence" value="ECO:0007669"/>
    <property type="project" value="TreeGrafter"/>
</dbReference>
<evidence type="ECO:0008006" key="11">
    <source>
        <dbReference type="Google" id="ProtNLM"/>
    </source>
</evidence>
<dbReference type="InterPro" id="IPR013087">
    <property type="entry name" value="Znf_C2H2_type"/>
</dbReference>
<dbReference type="GO" id="GO:0000981">
    <property type="term" value="F:DNA-binding transcription factor activity, RNA polymerase II-specific"/>
    <property type="evidence" value="ECO:0007669"/>
    <property type="project" value="TreeGrafter"/>
</dbReference>
<dbReference type="SMART" id="SM00355">
    <property type="entry name" value="ZnF_C2H2"/>
    <property type="match status" value="8"/>
</dbReference>
<evidence type="ECO:0000256" key="5">
    <source>
        <dbReference type="ARBA" id="ARBA00022833"/>
    </source>
</evidence>
<feature type="domain" description="C2H2-type" evidence="8">
    <location>
        <begin position="240"/>
        <end position="267"/>
    </location>
</feature>
<evidence type="ECO:0000256" key="3">
    <source>
        <dbReference type="ARBA" id="ARBA00022737"/>
    </source>
</evidence>
<dbReference type="PROSITE" id="PS50157">
    <property type="entry name" value="ZINC_FINGER_C2H2_2"/>
    <property type="match status" value="7"/>
</dbReference>
<dbReference type="FunFam" id="3.30.160.60:FF:000446">
    <property type="entry name" value="Zinc finger protein"/>
    <property type="match status" value="3"/>
</dbReference>
<dbReference type="PROSITE" id="PS00028">
    <property type="entry name" value="ZINC_FINGER_C2H2_1"/>
    <property type="match status" value="3"/>
</dbReference>
<keyword evidence="5" id="KW-0862">Zinc</keyword>
<dbReference type="Gene3D" id="3.30.160.60">
    <property type="entry name" value="Classic Zinc Finger"/>
    <property type="match status" value="4"/>
</dbReference>
<dbReference type="PROSITE" id="PS50805">
    <property type="entry name" value="KRAB"/>
    <property type="match status" value="1"/>
</dbReference>
<sequence>MLSPIEETDAQTYFTPAEWNCMVTIEKNRVTNMLRNYKCLLAQGIDAKPPDFVLRYENRKKQQLKMTEMYKSQMSFMKSPAANANTGWEVSQGQASYGTYWQAGEDSLSPDDMNSTKENIPWKSESTNCDENCSDFCQYCYIFKHLKYDESASNSLSPEDYCMSTMSNESEMLPLRPSNSLACSYYQCNCQFPIKTKPIPCKQQQTNDIYCEECGQTFAKQKYLKNHLKRFSLSSDSRPYKCMFCSHSFAHEKNRKFHERIHGTSRVIPCCHCAQNFADLTSARLHIEESHRDKIHACNECGMSYSNSSHLMRHKREVRKQCYSHQCRLCGHRYLTAIALARHEVHHSRVKPYKCKTCLKTFSSKTHLTKHLNARNMERKYECPSCKVKFLAYKSLKKHERVFNSNRPFKCAVCGHAYNSKPRLTIHMKVHYAEQSYIYGDDNCVAC</sequence>
<comment type="subcellular location">
    <subcellularLocation>
        <location evidence="1">Nucleus</location>
    </subcellularLocation>
</comment>
<keyword evidence="6" id="KW-0539">Nucleus</keyword>
<dbReference type="GO" id="GO:0005634">
    <property type="term" value="C:nucleus"/>
    <property type="evidence" value="ECO:0007669"/>
    <property type="project" value="UniProtKB-SubCell"/>
</dbReference>
<feature type="domain" description="KRAB" evidence="9">
    <location>
        <begin position="5"/>
        <end position="75"/>
    </location>
</feature>
<keyword evidence="2" id="KW-0479">Metal-binding</keyword>
<feature type="domain" description="C2H2-type" evidence="8">
    <location>
        <begin position="353"/>
        <end position="380"/>
    </location>
</feature>
<name>A0A0P4WGK5_SCYOL</name>
<organism evidence="10">
    <name type="scientific">Scylla olivacea</name>
    <name type="common">Orange mud crab</name>
    <name type="synonym">Cancer olivacea</name>
    <dbReference type="NCBI Taxonomy" id="85551"/>
    <lineage>
        <taxon>Eukaryota</taxon>
        <taxon>Metazoa</taxon>
        <taxon>Ecdysozoa</taxon>
        <taxon>Arthropoda</taxon>
        <taxon>Crustacea</taxon>
        <taxon>Multicrustacea</taxon>
        <taxon>Malacostraca</taxon>
        <taxon>Eumalacostraca</taxon>
        <taxon>Eucarida</taxon>
        <taxon>Decapoda</taxon>
        <taxon>Pleocyemata</taxon>
        <taxon>Brachyura</taxon>
        <taxon>Eubrachyura</taxon>
        <taxon>Portunoidea</taxon>
        <taxon>Portunidae</taxon>
        <taxon>Portuninae</taxon>
        <taxon>Scylla</taxon>
    </lineage>
</organism>
<evidence type="ECO:0000256" key="2">
    <source>
        <dbReference type="ARBA" id="ARBA00022723"/>
    </source>
</evidence>
<dbReference type="InterPro" id="IPR036236">
    <property type="entry name" value="Znf_C2H2_sf"/>
</dbReference>
<proteinExistence type="predicted"/>
<evidence type="ECO:0000259" key="8">
    <source>
        <dbReference type="PROSITE" id="PS50157"/>
    </source>
</evidence>
<evidence type="ECO:0000256" key="6">
    <source>
        <dbReference type="ARBA" id="ARBA00023242"/>
    </source>
</evidence>
<evidence type="ECO:0000256" key="4">
    <source>
        <dbReference type="ARBA" id="ARBA00022771"/>
    </source>
</evidence>
<keyword evidence="4 7" id="KW-0863">Zinc-finger</keyword>
<accession>A0A0P4WGK5</accession>
<dbReference type="GO" id="GO:0008270">
    <property type="term" value="F:zinc ion binding"/>
    <property type="evidence" value="ECO:0007669"/>
    <property type="project" value="UniProtKB-KW"/>
</dbReference>
<evidence type="ECO:0000313" key="10">
    <source>
        <dbReference type="EMBL" id="JAI65990.1"/>
    </source>
</evidence>
<dbReference type="PANTHER" id="PTHR24381:SF393">
    <property type="entry name" value="CHROMATIN-LINKED ADAPTOR FOR MSL PROTEINS, ISOFORM B"/>
    <property type="match status" value="1"/>
</dbReference>
<feature type="domain" description="C2H2-type" evidence="8">
    <location>
        <begin position="409"/>
        <end position="436"/>
    </location>
</feature>
<evidence type="ECO:0000259" key="9">
    <source>
        <dbReference type="PROSITE" id="PS50805"/>
    </source>
</evidence>
<dbReference type="SUPFAM" id="SSF57667">
    <property type="entry name" value="beta-beta-alpha zinc fingers"/>
    <property type="match status" value="4"/>
</dbReference>
<feature type="domain" description="C2H2-type" evidence="8">
    <location>
        <begin position="296"/>
        <end position="325"/>
    </location>
</feature>
<evidence type="ECO:0000256" key="7">
    <source>
        <dbReference type="PROSITE-ProRule" id="PRU00042"/>
    </source>
</evidence>
<dbReference type="EMBL" id="GDRN01055324">
    <property type="protein sequence ID" value="JAI65990.1"/>
    <property type="molecule type" value="Transcribed_RNA"/>
</dbReference>
<feature type="domain" description="C2H2-type" evidence="8">
    <location>
        <begin position="209"/>
        <end position="239"/>
    </location>
</feature>
<dbReference type="InterPro" id="IPR001909">
    <property type="entry name" value="KRAB"/>
</dbReference>